<evidence type="ECO:0000256" key="2">
    <source>
        <dbReference type="ARBA" id="ARBA00023242"/>
    </source>
</evidence>
<dbReference type="Proteomes" id="UP001381693">
    <property type="component" value="Unassembled WGS sequence"/>
</dbReference>
<sequence>MNGSQKISLSFTKKIEKPNLQPSAFRSDGILQDVKESTELIESIEGNVMKTDTVPEAKELVIPMVLDNRTNILKKMREKVKDISGDLADDEKKSSKRDCRNDKEITNTRIESVPLTLDEQAEAAVLEESKKKLGEWSTRGTTDSLTILQDEQKKSLESSAGKESSLEDYDEVDVAVFGSALLRGMGWNKSEGIGRVNKQVIDVIDPTAKAFGSLSNTPEGSRKKNSSGNEEEELMLMKGSYVFIHSGRHSNIYGTVESIDEDHLFVKAAVSQNIIREIEQNIRVVSQREYKDSSRVINKDMYDKYKEEEEAKKKKQKSYTESNDSGVEEKNKKKDVKLEKLLSKRAGMSAKNEKTETALIDSTKDKINTKQRNKNDLDIHIDKKSSGRNRTEEILRNHSSRSSDNDIYKEKDDRVKYGKYQYDKQRDDKYEISKEKYSSSSRESSNSKSYYYESKHDSNREKYVNKREEYSSSYASSHKKTKISQETRPTIPWVRENLRVRLISKNYKNGKYHKEKIVVKSVDTAESCECITEDGIVLRDVHPEWLETVVPKVDPQIVMIVNGNQKGQKGRILQLHRDQEKASVQMLEDKTTILKLHYDDICEYVFR</sequence>
<dbReference type="InterPro" id="IPR026822">
    <property type="entry name" value="Spp2/MOS2_G-patch"/>
</dbReference>
<keyword evidence="2" id="KW-0539">Nucleus</keyword>
<feature type="compositionally biased region" description="Low complexity" evidence="3">
    <location>
        <begin position="438"/>
        <end position="452"/>
    </location>
</feature>
<reference evidence="5 6" key="1">
    <citation type="submission" date="2023-11" db="EMBL/GenBank/DDBJ databases">
        <title>Halocaridina rubra genome assembly.</title>
        <authorList>
            <person name="Smith C."/>
        </authorList>
    </citation>
    <scope>NUCLEOTIDE SEQUENCE [LARGE SCALE GENOMIC DNA]</scope>
    <source>
        <strain evidence="5">EP-1</strain>
        <tissue evidence="5">Whole</tissue>
    </source>
</reference>
<dbReference type="AlphaFoldDB" id="A0AAN9AHN0"/>
<dbReference type="EMBL" id="JAXCGZ010000007">
    <property type="protein sequence ID" value="KAK7087083.1"/>
    <property type="molecule type" value="Genomic_DNA"/>
</dbReference>
<dbReference type="InterPro" id="IPR045166">
    <property type="entry name" value="Spp2-like"/>
</dbReference>
<organism evidence="5 6">
    <name type="scientific">Halocaridina rubra</name>
    <name type="common">Hawaiian red shrimp</name>
    <dbReference type="NCBI Taxonomy" id="373956"/>
    <lineage>
        <taxon>Eukaryota</taxon>
        <taxon>Metazoa</taxon>
        <taxon>Ecdysozoa</taxon>
        <taxon>Arthropoda</taxon>
        <taxon>Crustacea</taxon>
        <taxon>Multicrustacea</taxon>
        <taxon>Malacostraca</taxon>
        <taxon>Eumalacostraca</taxon>
        <taxon>Eucarida</taxon>
        <taxon>Decapoda</taxon>
        <taxon>Pleocyemata</taxon>
        <taxon>Caridea</taxon>
        <taxon>Atyoidea</taxon>
        <taxon>Atyidae</taxon>
        <taxon>Halocaridina</taxon>
    </lineage>
</organism>
<feature type="region of interest" description="Disordered" evidence="3">
    <location>
        <begin position="212"/>
        <end position="231"/>
    </location>
</feature>
<keyword evidence="6" id="KW-1185">Reference proteome</keyword>
<accession>A0AAN9AHN0</accession>
<dbReference type="Gene3D" id="2.30.30.30">
    <property type="match status" value="1"/>
</dbReference>
<evidence type="ECO:0000259" key="4">
    <source>
        <dbReference type="SMART" id="SM00739"/>
    </source>
</evidence>
<evidence type="ECO:0000313" key="5">
    <source>
        <dbReference type="EMBL" id="KAK7087083.1"/>
    </source>
</evidence>
<protein>
    <recommendedName>
        <fullName evidence="4">KOW domain-containing protein</fullName>
    </recommendedName>
</protein>
<evidence type="ECO:0000256" key="3">
    <source>
        <dbReference type="SAM" id="MobiDB-lite"/>
    </source>
</evidence>
<dbReference type="Pfam" id="PF12656">
    <property type="entry name" value="G-patch_2"/>
    <property type="match status" value="1"/>
</dbReference>
<evidence type="ECO:0000256" key="1">
    <source>
        <dbReference type="ARBA" id="ARBA00004123"/>
    </source>
</evidence>
<dbReference type="InterPro" id="IPR005824">
    <property type="entry name" value="KOW"/>
</dbReference>
<feature type="compositionally biased region" description="Basic and acidic residues" evidence="3">
    <location>
        <begin position="364"/>
        <end position="437"/>
    </location>
</feature>
<dbReference type="Pfam" id="PF25088">
    <property type="entry name" value="GPKOW_C"/>
    <property type="match status" value="1"/>
</dbReference>
<name>A0AAN9AHN0_HALRR</name>
<feature type="region of interest" description="Disordered" evidence="3">
    <location>
        <begin position="364"/>
        <end position="483"/>
    </location>
</feature>
<comment type="subcellular location">
    <subcellularLocation>
        <location evidence="1">Nucleus</location>
    </subcellularLocation>
</comment>
<feature type="region of interest" description="Disordered" evidence="3">
    <location>
        <begin position="307"/>
        <end position="332"/>
    </location>
</feature>
<comment type="caution">
    <text evidence="5">The sequence shown here is derived from an EMBL/GenBank/DDBJ whole genome shotgun (WGS) entry which is preliminary data.</text>
</comment>
<feature type="domain" description="KOW" evidence="4">
    <location>
        <begin position="550"/>
        <end position="578"/>
    </location>
</feature>
<dbReference type="PANTHER" id="PTHR15818:SF2">
    <property type="entry name" value="G-PATCH DOMAIN AND KOW MOTIFS-CONTAINING PROTEIN"/>
    <property type="match status" value="1"/>
</dbReference>
<feature type="compositionally biased region" description="Basic and acidic residues" evidence="3">
    <location>
        <begin position="453"/>
        <end position="470"/>
    </location>
</feature>
<dbReference type="InterPro" id="IPR014722">
    <property type="entry name" value="Rib_uL2_dom2"/>
</dbReference>
<dbReference type="PANTHER" id="PTHR15818">
    <property type="entry name" value="G PATCH AND KOW-CONTAINING"/>
    <property type="match status" value="1"/>
</dbReference>
<proteinExistence type="predicted"/>
<dbReference type="Gene3D" id="2.30.30.140">
    <property type="match status" value="1"/>
</dbReference>
<feature type="domain" description="KOW" evidence="4">
    <location>
        <begin position="235"/>
        <end position="262"/>
    </location>
</feature>
<dbReference type="SMART" id="SM00739">
    <property type="entry name" value="KOW"/>
    <property type="match status" value="2"/>
</dbReference>
<dbReference type="GO" id="GO:0005681">
    <property type="term" value="C:spliceosomal complex"/>
    <property type="evidence" value="ECO:0007669"/>
    <property type="project" value="TreeGrafter"/>
</dbReference>
<dbReference type="GO" id="GO:0000398">
    <property type="term" value="P:mRNA splicing, via spliceosome"/>
    <property type="evidence" value="ECO:0007669"/>
    <property type="project" value="InterPro"/>
</dbReference>
<evidence type="ECO:0000313" key="6">
    <source>
        <dbReference type="Proteomes" id="UP001381693"/>
    </source>
</evidence>
<gene>
    <name evidence="5" type="ORF">SK128_009971</name>
</gene>